<evidence type="ECO:0000313" key="3">
    <source>
        <dbReference type="Proteomes" id="UP000186955"/>
    </source>
</evidence>
<proteinExistence type="predicted"/>
<protein>
    <submittedName>
        <fullName evidence="2">Uncharacterized protein</fullName>
    </submittedName>
</protein>
<organism evidence="2 3">
    <name type="scientific">Penicillium subrubescens</name>
    <dbReference type="NCBI Taxonomy" id="1316194"/>
    <lineage>
        <taxon>Eukaryota</taxon>
        <taxon>Fungi</taxon>
        <taxon>Dikarya</taxon>
        <taxon>Ascomycota</taxon>
        <taxon>Pezizomycotina</taxon>
        <taxon>Eurotiomycetes</taxon>
        <taxon>Eurotiomycetidae</taxon>
        <taxon>Eurotiales</taxon>
        <taxon>Aspergillaceae</taxon>
        <taxon>Penicillium</taxon>
    </lineage>
</organism>
<feature type="compositionally biased region" description="Basic and acidic residues" evidence="1">
    <location>
        <begin position="98"/>
        <end position="113"/>
    </location>
</feature>
<evidence type="ECO:0000313" key="2">
    <source>
        <dbReference type="EMBL" id="OKP14386.1"/>
    </source>
</evidence>
<accession>A0A1Q5UPJ7</accession>
<dbReference type="AlphaFoldDB" id="A0A1Q5UPJ7"/>
<sequence>MPKAMDLAVWLYNRSIEMFCCSATDQLLLVQMPPDKTVGRKLNLIHFNVNRHDERHDFLTTWEVPRGSSPWKVSPLCMFQGLYLQQPCRKQPGKARVMQHDQDEPVFLDKQRG</sequence>
<evidence type="ECO:0000256" key="1">
    <source>
        <dbReference type="SAM" id="MobiDB-lite"/>
    </source>
</evidence>
<dbReference type="EMBL" id="MNBE01000099">
    <property type="protein sequence ID" value="OKP14386.1"/>
    <property type="molecule type" value="Genomic_DNA"/>
</dbReference>
<keyword evidence="3" id="KW-1185">Reference proteome</keyword>
<comment type="caution">
    <text evidence="2">The sequence shown here is derived from an EMBL/GenBank/DDBJ whole genome shotgun (WGS) entry which is preliminary data.</text>
</comment>
<reference evidence="2 3" key="1">
    <citation type="submission" date="2016-10" db="EMBL/GenBank/DDBJ databases">
        <title>Genome sequence of the ascomycete fungus Penicillium subrubescens.</title>
        <authorList>
            <person name="De Vries R.P."/>
            <person name="Peng M."/>
            <person name="Dilokpimol A."/>
            <person name="Hilden K."/>
            <person name="Makela M.R."/>
            <person name="Grigoriev I."/>
            <person name="Riley R."/>
            <person name="Granchi Z."/>
        </authorList>
    </citation>
    <scope>NUCLEOTIDE SEQUENCE [LARGE SCALE GENOMIC DNA]</scope>
    <source>
        <strain evidence="2 3">CBS 132785</strain>
    </source>
</reference>
<feature type="region of interest" description="Disordered" evidence="1">
    <location>
        <begin position="93"/>
        <end position="113"/>
    </location>
</feature>
<dbReference type="Proteomes" id="UP000186955">
    <property type="component" value="Unassembled WGS sequence"/>
</dbReference>
<gene>
    <name evidence="2" type="ORF">PENSUB_14165</name>
</gene>
<name>A0A1Q5UPJ7_9EURO</name>